<dbReference type="RefSeq" id="WP_138197875.1">
    <property type="nucleotide sequence ID" value="NZ_VCIW01000030.1"/>
</dbReference>
<dbReference type="EMBL" id="VCIW01000030">
    <property type="protein sequence ID" value="TLS48707.1"/>
    <property type="molecule type" value="Genomic_DNA"/>
</dbReference>
<reference evidence="2 3" key="1">
    <citation type="submission" date="2019-05" db="EMBL/GenBank/DDBJ databases">
        <authorList>
            <person name="Narsing Rao M.P."/>
            <person name="Li W.J."/>
        </authorList>
    </citation>
    <scope>NUCLEOTIDE SEQUENCE [LARGE SCALE GENOMIC DNA]</scope>
    <source>
        <strain evidence="2 3">SYSU_K30003</strain>
    </source>
</reference>
<proteinExistence type="predicted"/>
<dbReference type="Gene3D" id="3.40.190.10">
    <property type="entry name" value="Periplasmic binding protein-like II"/>
    <property type="match status" value="1"/>
</dbReference>
<organism evidence="2 3">
    <name type="scientific">Paenibacillus antri</name>
    <dbReference type="NCBI Taxonomy" id="2582848"/>
    <lineage>
        <taxon>Bacteria</taxon>
        <taxon>Bacillati</taxon>
        <taxon>Bacillota</taxon>
        <taxon>Bacilli</taxon>
        <taxon>Bacillales</taxon>
        <taxon>Paenibacillaceae</taxon>
        <taxon>Paenibacillus</taxon>
    </lineage>
</organism>
<name>A0A5R9FXH2_9BACL</name>
<dbReference type="SUPFAM" id="SSF53850">
    <property type="entry name" value="Periplasmic binding protein-like II"/>
    <property type="match status" value="1"/>
</dbReference>
<feature type="signal peptide" evidence="1">
    <location>
        <begin position="1"/>
        <end position="20"/>
    </location>
</feature>
<evidence type="ECO:0000256" key="1">
    <source>
        <dbReference type="SAM" id="SignalP"/>
    </source>
</evidence>
<dbReference type="AlphaFoldDB" id="A0A5R9FXH2"/>
<comment type="caution">
    <text evidence="2">The sequence shown here is derived from an EMBL/GenBank/DDBJ whole genome shotgun (WGS) entry which is preliminary data.</text>
</comment>
<gene>
    <name evidence="2" type="ORF">FE782_29135</name>
</gene>
<protein>
    <submittedName>
        <fullName evidence="2">Sugar ABC transporter substrate-binding protein</fullName>
    </submittedName>
</protein>
<evidence type="ECO:0000313" key="3">
    <source>
        <dbReference type="Proteomes" id="UP000309676"/>
    </source>
</evidence>
<dbReference type="PANTHER" id="PTHR43649">
    <property type="entry name" value="ARABINOSE-BINDING PROTEIN-RELATED"/>
    <property type="match status" value="1"/>
</dbReference>
<keyword evidence="1" id="KW-0732">Signal</keyword>
<dbReference type="InterPro" id="IPR006059">
    <property type="entry name" value="SBP"/>
</dbReference>
<dbReference type="PROSITE" id="PS51257">
    <property type="entry name" value="PROKAR_LIPOPROTEIN"/>
    <property type="match status" value="1"/>
</dbReference>
<dbReference type="PANTHER" id="PTHR43649:SF12">
    <property type="entry name" value="DIACETYLCHITOBIOSE BINDING PROTEIN DASA"/>
    <property type="match status" value="1"/>
</dbReference>
<accession>A0A5R9FXH2</accession>
<sequence>MKALKIKKSMQVAVSTVAVASLIAACGNGGESTGTGSNGSGSGGGETVTLRMIESLTNPDRTAMLNTMIDKFEEENPNIKVELISPPFEQADTKIRTMLAAKQELDVLESRDLNVAEFVNNGYLEPLDDYAAKWSDFETVTSVARAVGTTQEKLYFISNGMYQRQMFYRADWLKEKGIEVPKTYEELVNAAVALTDPANNRYGFSFRGGPGSNSVPDTMVRDYNADNVDLTDPNFLKSGATIFSTPEAKAAIELYVKLYKEASPPDSVNWGFQEQVQAFTSGVTAFLLQDPDVIASLQNDMEEGTWSSAMMPVGPAGKALISAGGAGWSLASHSKHKEEAWKLIAFLSNPEQNTIFSKGYGTIPIHSTAVEDEFFQSGPYKTLIEMTNLPETYLNFKATVDYPANGQWGTLNMETGQRMLLGQATVEDTLKEWDNFWTKAKEAVK</sequence>
<dbReference type="OrthoDB" id="9808332at2"/>
<dbReference type="InterPro" id="IPR050490">
    <property type="entry name" value="Bact_solute-bd_prot1"/>
</dbReference>
<dbReference type="Pfam" id="PF01547">
    <property type="entry name" value="SBP_bac_1"/>
    <property type="match status" value="1"/>
</dbReference>
<feature type="chain" id="PRO_5024353897" evidence="1">
    <location>
        <begin position="21"/>
        <end position="445"/>
    </location>
</feature>
<dbReference type="Proteomes" id="UP000309676">
    <property type="component" value="Unassembled WGS sequence"/>
</dbReference>
<dbReference type="CDD" id="cd13585">
    <property type="entry name" value="PBP2_TMBP_like"/>
    <property type="match status" value="1"/>
</dbReference>
<evidence type="ECO:0000313" key="2">
    <source>
        <dbReference type="EMBL" id="TLS48707.1"/>
    </source>
</evidence>
<keyword evidence="3" id="KW-1185">Reference proteome</keyword>